<comment type="caution">
    <text evidence="1">The sequence shown here is derived from an EMBL/GenBank/DDBJ whole genome shotgun (WGS) entry which is preliminary data.</text>
</comment>
<keyword evidence="2" id="KW-1185">Reference proteome</keyword>
<accession>A0AAV6FF76</accession>
<organism evidence="1 2">
    <name type="scientific">Alosa alosa</name>
    <name type="common">allis shad</name>
    <dbReference type="NCBI Taxonomy" id="278164"/>
    <lineage>
        <taxon>Eukaryota</taxon>
        <taxon>Metazoa</taxon>
        <taxon>Chordata</taxon>
        <taxon>Craniata</taxon>
        <taxon>Vertebrata</taxon>
        <taxon>Euteleostomi</taxon>
        <taxon>Actinopterygii</taxon>
        <taxon>Neopterygii</taxon>
        <taxon>Teleostei</taxon>
        <taxon>Clupei</taxon>
        <taxon>Clupeiformes</taxon>
        <taxon>Clupeoidei</taxon>
        <taxon>Clupeidae</taxon>
        <taxon>Alosa</taxon>
    </lineage>
</organism>
<feature type="non-terminal residue" evidence="1">
    <location>
        <position position="122"/>
    </location>
</feature>
<gene>
    <name evidence="1" type="ORF">AALO_G00304670</name>
</gene>
<dbReference type="AlphaFoldDB" id="A0AAV6FF76"/>
<evidence type="ECO:0000313" key="2">
    <source>
        <dbReference type="Proteomes" id="UP000823561"/>
    </source>
</evidence>
<reference evidence="1" key="1">
    <citation type="submission" date="2020-10" db="EMBL/GenBank/DDBJ databases">
        <title>Chromosome-scale genome assembly of the Allis shad, Alosa alosa.</title>
        <authorList>
            <person name="Margot Z."/>
            <person name="Christophe K."/>
            <person name="Cabau C."/>
            <person name="Louis A."/>
            <person name="Berthelot C."/>
            <person name="Parey E."/>
            <person name="Roest Crollius H."/>
            <person name="Montfort J."/>
            <person name="Robinson-Rechavi M."/>
            <person name="Bucao C."/>
            <person name="Bouchez O."/>
            <person name="Gislard M."/>
            <person name="Lluch J."/>
            <person name="Milhes M."/>
            <person name="Lampietro C."/>
            <person name="Lopez Roques C."/>
            <person name="Donnadieu C."/>
            <person name="Braasch I."/>
            <person name="Desvignes T."/>
            <person name="Postlethwait J."/>
            <person name="Bobe J."/>
            <person name="Guiguen Y."/>
        </authorList>
    </citation>
    <scope>NUCLEOTIDE SEQUENCE</scope>
    <source>
        <strain evidence="1">M-15738</strain>
        <tissue evidence="1">Blood</tissue>
    </source>
</reference>
<name>A0AAV6FF76_9TELE</name>
<sequence length="122" mass="13336">MPLLLCRLSSCSFWKNSVCVCVYVDGHGPLLRACVCVCVCLLGGGVGCYSLVCVLLCPFCVLCGHCCECLCSSLATPIKGNMFQPTHWSPRIPYALPLPPHLYLSFLTHCPLPPHLYLSFLT</sequence>
<dbReference type="EMBL" id="JADWDJ010000024">
    <property type="protein sequence ID" value="KAG5261449.1"/>
    <property type="molecule type" value="Genomic_DNA"/>
</dbReference>
<evidence type="ECO:0000313" key="1">
    <source>
        <dbReference type="EMBL" id="KAG5261449.1"/>
    </source>
</evidence>
<dbReference type="Proteomes" id="UP000823561">
    <property type="component" value="Chromosome 24"/>
</dbReference>
<proteinExistence type="predicted"/>
<protein>
    <submittedName>
        <fullName evidence="1">Uncharacterized protein</fullName>
    </submittedName>
</protein>